<dbReference type="Pfam" id="PF19305">
    <property type="entry name" value="MmgE_PrpD_C"/>
    <property type="match status" value="1"/>
</dbReference>
<dbReference type="Gene3D" id="1.10.4100.10">
    <property type="entry name" value="2-methylcitrate dehydratase PrpD"/>
    <property type="match status" value="1"/>
</dbReference>
<evidence type="ECO:0000256" key="1">
    <source>
        <dbReference type="ARBA" id="ARBA00006174"/>
    </source>
</evidence>
<sequence>MLPIPDHVRDHAGLILADTIAAIVAGHREAEVRAMTARHATGGVPLLGAAASAPPPMAAFLTGLAGTAAELDEGNYAGGGHPAIHAIAPALAEAATRDCSGEALLTACIAGYEAGSRVGHAMRLRAAAHPHGTWGVIGAAAAVASLRGLDAAATQRAMEVAASLGLATSATASLRGGSVRNVYAGAAAQNGLLAVDLAEAGITGEPDGIPVVFGQVIGEGWDQAAYEAGAGRWFILESFLKLHSCCRETQGALEAIELLLAGAPVAPEAVDAIEVETFHSASLLSERAPAAPIAGRFSIPFTVATRIVSGGTWIEAFSPAAIADPATRALAAKVAVRHDPALTARQPAERVCRLTLRLRDGTVRRQEIIGTPGDPDRPHPEAALRDKFRRCVEPGFGGRWTELWDMARRPDRLPSASALLAACRP</sequence>
<dbReference type="Pfam" id="PF03972">
    <property type="entry name" value="MmgE_PrpD_N"/>
    <property type="match status" value="1"/>
</dbReference>
<dbReference type="InterPro" id="IPR045337">
    <property type="entry name" value="MmgE_PrpD_C"/>
</dbReference>
<feature type="domain" description="MmgE/PrpD C-terminal" evidence="3">
    <location>
        <begin position="243"/>
        <end position="397"/>
    </location>
</feature>
<keyword evidence="5" id="KW-1185">Reference proteome</keyword>
<evidence type="ECO:0000259" key="3">
    <source>
        <dbReference type="Pfam" id="PF19305"/>
    </source>
</evidence>
<evidence type="ECO:0000313" key="5">
    <source>
        <dbReference type="Proteomes" id="UP001243009"/>
    </source>
</evidence>
<dbReference type="PANTHER" id="PTHR16943:SF8">
    <property type="entry name" value="2-METHYLCITRATE DEHYDRATASE"/>
    <property type="match status" value="1"/>
</dbReference>
<dbReference type="PANTHER" id="PTHR16943">
    <property type="entry name" value="2-METHYLCITRATE DEHYDRATASE-RELATED"/>
    <property type="match status" value="1"/>
</dbReference>
<feature type="domain" description="MmgE/PrpD N-terminal" evidence="2">
    <location>
        <begin position="4"/>
        <end position="206"/>
    </location>
</feature>
<evidence type="ECO:0000259" key="2">
    <source>
        <dbReference type="Pfam" id="PF03972"/>
    </source>
</evidence>
<dbReference type="Proteomes" id="UP001243009">
    <property type="component" value="Unassembled WGS sequence"/>
</dbReference>
<dbReference type="InterPro" id="IPR045336">
    <property type="entry name" value="MmgE_PrpD_N"/>
</dbReference>
<protein>
    <submittedName>
        <fullName evidence="4">MmgE/PrpD family protein</fullName>
    </submittedName>
</protein>
<dbReference type="Gene3D" id="3.30.1330.120">
    <property type="entry name" value="2-methylcitrate dehydratase PrpD"/>
    <property type="match status" value="1"/>
</dbReference>
<organism evidence="4 5">
    <name type="scientific">Paracraurococcus lichenis</name>
    <dbReference type="NCBI Taxonomy" id="3064888"/>
    <lineage>
        <taxon>Bacteria</taxon>
        <taxon>Pseudomonadati</taxon>
        <taxon>Pseudomonadota</taxon>
        <taxon>Alphaproteobacteria</taxon>
        <taxon>Acetobacterales</taxon>
        <taxon>Roseomonadaceae</taxon>
        <taxon>Paracraurococcus</taxon>
    </lineage>
</organism>
<comment type="caution">
    <text evidence="4">The sequence shown here is derived from an EMBL/GenBank/DDBJ whole genome shotgun (WGS) entry which is preliminary data.</text>
</comment>
<name>A0ABT9DSU2_9PROT</name>
<accession>A0ABT9DSU2</accession>
<dbReference type="InterPro" id="IPR005656">
    <property type="entry name" value="MmgE_PrpD"/>
</dbReference>
<dbReference type="RefSeq" id="WP_305101835.1">
    <property type="nucleotide sequence ID" value="NZ_JAUTWS010000001.1"/>
</dbReference>
<dbReference type="InterPro" id="IPR036148">
    <property type="entry name" value="MmgE/PrpD_sf"/>
</dbReference>
<gene>
    <name evidence="4" type="ORF">Q7A36_01340</name>
</gene>
<reference evidence="4 5" key="1">
    <citation type="submission" date="2023-08" db="EMBL/GenBank/DDBJ databases">
        <title>The draft genome sequence of Paracraurococcus sp. LOR1-02.</title>
        <authorList>
            <person name="Kingkaew E."/>
            <person name="Tanasupawat S."/>
        </authorList>
    </citation>
    <scope>NUCLEOTIDE SEQUENCE [LARGE SCALE GENOMIC DNA]</scope>
    <source>
        <strain evidence="4 5">LOR1-02</strain>
    </source>
</reference>
<comment type="similarity">
    <text evidence="1">Belongs to the PrpD family.</text>
</comment>
<evidence type="ECO:0000313" key="4">
    <source>
        <dbReference type="EMBL" id="MDO9706966.1"/>
    </source>
</evidence>
<proteinExistence type="inferred from homology"/>
<dbReference type="InterPro" id="IPR042188">
    <property type="entry name" value="MmgE/PrpD_sf_2"/>
</dbReference>
<dbReference type="SUPFAM" id="SSF103378">
    <property type="entry name" value="2-methylcitrate dehydratase PrpD"/>
    <property type="match status" value="1"/>
</dbReference>
<dbReference type="EMBL" id="JAUTWS010000001">
    <property type="protein sequence ID" value="MDO9706966.1"/>
    <property type="molecule type" value="Genomic_DNA"/>
</dbReference>
<dbReference type="InterPro" id="IPR042183">
    <property type="entry name" value="MmgE/PrpD_sf_1"/>
</dbReference>